<evidence type="ECO:0000313" key="1">
    <source>
        <dbReference type="EMBL" id="GGY70310.1"/>
    </source>
</evidence>
<dbReference type="RefSeq" id="WP_189575325.1">
    <property type="nucleotide sequence ID" value="NZ_BMXV01000003.1"/>
</dbReference>
<dbReference type="Gene3D" id="3.30.530.20">
    <property type="match status" value="1"/>
</dbReference>
<reference evidence="2" key="1">
    <citation type="journal article" date="2019" name="Int. J. Syst. Evol. Microbiol.">
        <title>The Global Catalogue of Microorganisms (GCM) 10K type strain sequencing project: providing services to taxonomists for standard genome sequencing and annotation.</title>
        <authorList>
            <consortium name="The Broad Institute Genomics Platform"/>
            <consortium name="The Broad Institute Genome Sequencing Center for Infectious Disease"/>
            <person name="Wu L."/>
            <person name="Ma J."/>
        </authorList>
    </citation>
    <scope>NUCLEOTIDE SEQUENCE [LARGE SCALE GENOMIC DNA]</scope>
    <source>
        <strain evidence="2">KCTC 22280</strain>
    </source>
</reference>
<dbReference type="InterPro" id="IPR023393">
    <property type="entry name" value="START-like_dom_sf"/>
</dbReference>
<dbReference type="EMBL" id="BMXV01000003">
    <property type="protein sequence ID" value="GGY70310.1"/>
    <property type="molecule type" value="Genomic_DNA"/>
</dbReference>
<dbReference type="Pfam" id="PF10604">
    <property type="entry name" value="Polyketide_cyc2"/>
    <property type="match status" value="1"/>
</dbReference>
<sequence>MPKFRIELTEQLPFPRDRVFQLLADHNRLGRLVGLPIRRIRDSDQADPNGTGSVRWIGVGPVGFEETILTFEPDHLIEYAVTSFSAFRNHGARIRLSELPGVGTRIHYTVEFDETIPFSGSVLELATKRALVRGIKRLDETLASPGS</sequence>
<comment type="caution">
    <text evidence="1">The sequence shown here is derived from an EMBL/GenBank/DDBJ whole genome shotgun (WGS) entry which is preliminary data.</text>
</comment>
<gene>
    <name evidence="1" type="ORF">GCM10007071_16610</name>
</gene>
<dbReference type="CDD" id="cd07821">
    <property type="entry name" value="PYR_PYL_RCAR_like"/>
    <property type="match status" value="1"/>
</dbReference>
<name>A0ABQ3AWT9_9GAMM</name>
<dbReference type="SUPFAM" id="SSF55961">
    <property type="entry name" value="Bet v1-like"/>
    <property type="match status" value="1"/>
</dbReference>
<organism evidence="1 2">
    <name type="scientific">Marinobacter zhanjiangensis</name>
    <dbReference type="NCBI Taxonomy" id="578215"/>
    <lineage>
        <taxon>Bacteria</taxon>
        <taxon>Pseudomonadati</taxon>
        <taxon>Pseudomonadota</taxon>
        <taxon>Gammaproteobacteria</taxon>
        <taxon>Pseudomonadales</taxon>
        <taxon>Marinobacteraceae</taxon>
        <taxon>Marinobacter</taxon>
    </lineage>
</organism>
<dbReference type="InterPro" id="IPR019587">
    <property type="entry name" value="Polyketide_cyclase/dehydratase"/>
</dbReference>
<protein>
    <submittedName>
        <fullName evidence="1">Polyketide cyclase</fullName>
    </submittedName>
</protein>
<proteinExistence type="predicted"/>
<evidence type="ECO:0000313" key="2">
    <source>
        <dbReference type="Proteomes" id="UP000601597"/>
    </source>
</evidence>
<accession>A0ABQ3AWT9</accession>
<keyword evidence="2" id="KW-1185">Reference proteome</keyword>
<dbReference type="Proteomes" id="UP000601597">
    <property type="component" value="Unassembled WGS sequence"/>
</dbReference>